<dbReference type="AlphaFoldDB" id="U1KPX9"/>
<evidence type="ECO:0000256" key="5">
    <source>
        <dbReference type="PROSITE-ProRule" id="PRU01240"/>
    </source>
</evidence>
<dbReference type="PRINTS" id="PR00723">
    <property type="entry name" value="SUBTILISIN"/>
</dbReference>
<dbReference type="PANTHER" id="PTHR43806">
    <property type="entry name" value="PEPTIDASE S8"/>
    <property type="match status" value="1"/>
</dbReference>
<dbReference type="CDD" id="cd12215">
    <property type="entry name" value="ChiC_BD"/>
    <property type="match status" value="1"/>
</dbReference>
<dbReference type="Pfam" id="PF00082">
    <property type="entry name" value="Peptidase_S8"/>
    <property type="match status" value="2"/>
</dbReference>
<dbReference type="eggNOG" id="COG1404">
    <property type="taxonomic scope" value="Bacteria"/>
</dbReference>
<dbReference type="Gene3D" id="2.10.10.20">
    <property type="entry name" value="Carbohydrate-binding module superfamily 5/12"/>
    <property type="match status" value="1"/>
</dbReference>
<comment type="similarity">
    <text evidence="1 5">Belongs to the peptidase S8 family.</text>
</comment>
<sequence length="649" mass="70364">MESSAFFYITLITNIDCKIHIGELMKKQSIKSKNYLMVIVFSLISLNVKSNENTKMKEYLVQFQSGQINDELMAALDVMWSRGDVIFAKGLLKQAQANELKALSGIVVEENPNLSLNAGSVKSVSVSSENAEALKYNELEPYWLRATAIDKLPPVTSSIPVCVIDSGLDAGHPDLPNNITGNHSNYAGFWDQDAFSHGTHITGIIAAQENGVGVKGALSDPTPSLHVSKLIKTANGQNSTIWGSSLIEAIEVCASVGAKVINMSLSGEHYSRVMVEVIDRLSYDKGIIFIGAAGNHGSATGKLNGDHSDALHYPASYHNVLSVGALNESGAVADFSPINNKIDFVTPGTKIVSTANRHHFAIQSIELEAQNGLTNIAYTQIDTGTVRPPEKVTVRESCKYTLTGQDLSDMLISNELSEATSIVLKNAEHSCKKGGGELLIIDYLSTVNFRLYGLPHYTEFPTVLVHTNTELLVPNTQLTVGHYNDDYVVGAGTSQAAAIMTGGIAKLWSQNSQWTRDEIIDALKRTSLDLGRTGKDTRYGFGLPDFAKAHEYLLSGQTPTCPQDWYTNKAYLKGETVVYNGEVFISDYWSKGEVPSVSSNKWTGNGFCDSSTSSPQEVNGDAFHLMNLTGLETEETEYKCKGLTLGCGG</sequence>
<dbReference type="GO" id="GO:0004252">
    <property type="term" value="F:serine-type endopeptidase activity"/>
    <property type="evidence" value="ECO:0007669"/>
    <property type="project" value="UniProtKB-UniRule"/>
</dbReference>
<reference evidence="7" key="1">
    <citation type="journal article" date="2012" name="J. Bacteriol.">
        <title>Genome sequences of type strains of seven species of the marine bacterium Pseudoalteromonas.</title>
        <authorList>
            <person name="Xie B.B."/>
            <person name="Shu Y.L."/>
            <person name="Qin Q.L."/>
            <person name="Rong J.C."/>
            <person name="Zhang X.Y."/>
            <person name="Chen X.L."/>
            <person name="Shi M."/>
            <person name="He H.L."/>
            <person name="Zhou B.C."/>
            <person name="Zhang Y.Z."/>
        </authorList>
    </citation>
    <scope>NUCLEOTIDE SEQUENCE [LARGE SCALE GENOMIC DNA]</scope>
    <source>
        <strain evidence="7">NCIMB 1889</strain>
    </source>
</reference>
<keyword evidence="3 5" id="KW-0378">Hydrolase</keyword>
<dbReference type="SUPFAM" id="SSF51055">
    <property type="entry name" value="Carbohydrate binding domain"/>
    <property type="match status" value="1"/>
</dbReference>
<dbReference type="PROSITE" id="PS51892">
    <property type="entry name" value="SUBTILASE"/>
    <property type="match status" value="1"/>
</dbReference>
<evidence type="ECO:0000256" key="3">
    <source>
        <dbReference type="ARBA" id="ARBA00022801"/>
    </source>
</evidence>
<dbReference type="EMBL" id="AHBZ02000140">
    <property type="protein sequence ID" value="ERG18063.1"/>
    <property type="molecule type" value="Genomic_DNA"/>
</dbReference>
<evidence type="ECO:0000259" key="6">
    <source>
        <dbReference type="Pfam" id="PF00082"/>
    </source>
</evidence>
<organism evidence="7">
    <name type="scientific">Pseudoalteromonas citrea DSM 8771</name>
    <dbReference type="NCBI Taxonomy" id="1117314"/>
    <lineage>
        <taxon>Bacteria</taxon>
        <taxon>Pseudomonadati</taxon>
        <taxon>Pseudomonadota</taxon>
        <taxon>Gammaproteobacteria</taxon>
        <taxon>Alteromonadales</taxon>
        <taxon>Pseudoalteromonadaceae</taxon>
        <taxon>Pseudoalteromonas</taxon>
    </lineage>
</organism>
<dbReference type="SUPFAM" id="SSF52743">
    <property type="entry name" value="Subtilisin-like"/>
    <property type="match status" value="1"/>
</dbReference>
<feature type="domain" description="Peptidase S8/S53" evidence="6">
    <location>
        <begin position="159"/>
        <end position="357"/>
    </location>
</feature>
<dbReference type="GO" id="GO:0005615">
    <property type="term" value="C:extracellular space"/>
    <property type="evidence" value="ECO:0007669"/>
    <property type="project" value="TreeGrafter"/>
</dbReference>
<dbReference type="GO" id="GO:0030246">
    <property type="term" value="F:carbohydrate binding"/>
    <property type="evidence" value="ECO:0007669"/>
    <property type="project" value="InterPro"/>
</dbReference>
<evidence type="ECO:0000256" key="2">
    <source>
        <dbReference type="ARBA" id="ARBA00022670"/>
    </source>
</evidence>
<evidence type="ECO:0000256" key="1">
    <source>
        <dbReference type="ARBA" id="ARBA00011073"/>
    </source>
</evidence>
<feature type="active site" description="Charge relay system" evidence="5">
    <location>
        <position position="197"/>
    </location>
</feature>
<dbReference type="InterPro" id="IPR022398">
    <property type="entry name" value="Peptidase_S8_His-AS"/>
</dbReference>
<comment type="caution">
    <text evidence="7">The sequence shown here is derived from an EMBL/GenBank/DDBJ whole genome shotgun (WGS) entry which is preliminary data.</text>
</comment>
<keyword evidence="2 5" id="KW-0645">Protease</keyword>
<evidence type="ECO:0000313" key="7">
    <source>
        <dbReference type="EMBL" id="ERG18063.1"/>
    </source>
</evidence>
<dbReference type="InterPro" id="IPR036573">
    <property type="entry name" value="CBM_sf_5/12"/>
</dbReference>
<name>U1KPX9_9GAMM</name>
<dbReference type="InterPro" id="IPR036852">
    <property type="entry name" value="Peptidase_S8/S53_dom_sf"/>
</dbReference>
<feature type="domain" description="Peptidase S8/S53" evidence="6">
    <location>
        <begin position="479"/>
        <end position="542"/>
    </location>
</feature>
<dbReference type="InterPro" id="IPR015500">
    <property type="entry name" value="Peptidase_S8_subtilisin-rel"/>
</dbReference>
<reference evidence="7" key="2">
    <citation type="submission" date="2013-04" db="EMBL/GenBank/DDBJ databases">
        <title>Genome sequence of Pseudoalteromonas citrea.</title>
        <authorList>
            <person name="Xie B.-B."/>
            <person name="Rong J.-C."/>
            <person name="Qin Q.-L."/>
            <person name="Shu Y.-L."/>
            <person name="Zhang Y.-Z."/>
        </authorList>
    </citation>
    <scope>NUCLEOTIDE SEQUENCE</scope>
    <source>
        <strain evidence="7">NCIMB 1889</strain>
    </source>
</reference>
<gene>
    <name evidence="7" type="ORF">PCIT_13206</name>
</gene>
<dbReference type="PROSITE" id="PS00137">
    <property type="entry name" value="SUBTILASE_HIS"/>
    <property type="match status" value="1"/>
</dbReference>
<accession>U1KPX9</accession>
<dbReference type="PROSITE" id="PS00136">
    <property type="entry name" value="SUBTILASE_ASP"/>
    <property type="match status" value="1"/>
</dbReference>
<dbReference type="PANTHER" id="PTHR43806:SF11">
    <property type="entry name" value="CEREVISIN-RELATED"/>
    <property type="match status" value="1"/>
</dbReference>
<feature type="active site" description="Charge relay system" evidence="5">
    <location>
        <position position="165"/>
    </location>
</feature>
<feature type="active site" description="Charge relay system" evidence="5">
    <location>
        <position position="494"/>
    </location>
</feature>
<dbReference type="STRING" id="1117314.PCIT_13206"/>
<dbReference type="Gene3D" id="3.40.50.200">
    <property type="entry name" value="Peptidase S8/S53 domain"/>
    <property type="match status" value="2"/>
</dbReference>
<dbReference type="InterPro" id="IPR050131">
    <property type="entry name" value="Peptidase_S8_subtilisin-like"/>
</dbReference>
<proteinExistence type="inferred from homology"/>
<dbReference type="GO" id="GO:0004553">
    <property type="term" value="F:hydrolase activity, hydrolyzing O-glycosyl compounds"/>
    <property type="evidence" value="ECO:0007669"/>
    <property type="project" value="InterPro"/>
</dbReference>
<evidence type="ECO:0000256" key="4">
    <source>
        <dbReference type="ARBA" id="ARBA00022825"/>
    </source>
</evidence>
<protein>
    <submittedName>
        <fullName evidence="7">Cold-active alkaline serine protease</fullName>
    </submittedName>
</protein>
<dbReference type="GO" id="GO:0005975">
    <property type="term" value="P:carbohydrate metabolic process"/>
    <property type="evidence" value="ECO:0007669"/>
    <property type="project" value="InterPro"/>
</dbReference>
<dbReference type="InterPro" id="IPR000209">
    <property type="entry name" value="Peptidase_S8/S53_dom"/>
</dbReference>
<dbReference type="InterPro" id="IPR023827">
    <property type="entry name" value="Peptidase_S8_Asp-AS"/>
</dbReference>
<keyword evidence="4 5" id="KW-0720">Serine protease</keyword>
<dbReference type="GO" id="GO:0006508">
    <property type="term" value="P:proteolysis"/>
    <property type="evidence" value="ECO:0007669"/>
    <property type="project" value="UniProtKB-KW"/>
</dbReference>